<dbReference type="PANTHER" id="PTHR30136">
    <property type="entry name" value="HELIX-TURN-HELIX TRANSCRIPTIONAL REGULATOR, ICLR FAMILY"/>
    <property type="match status" value="1"/>
</dbReference>
<gene>
    <name evidence="6" type="ORF">ACFQEV_00575</name>
</gene>
<evidence type="ECO:0000313" key="7">
    <source>
        <dbReference type="Proteomes" id="UP001596408"/>
    </source>
</evidence>
<dbReference type="CDD" id="cd00090">
    <property type="entry name" value="HTH_ARSR"/>
    <property type="match status" value="1"/>
</dbReference>
<evidence type="ECO:0000256" key="3">
    <source>
        <dbReference type="ARBA" id="ARBA00023163"/>
    </source>
</evidence>
<keyword evidence="3" id="KW-0804">Transcription</keyword>
<reference evidence="6 7" key="1">
    <citation type="journal article" date="2019" name="Int. J. Syst. Evol. Microbiol.">
        <title>The Global Catalogue of Microorganisms (GCM) 10K type strain sequencing project: providing services to taxonomists for standard genome sequencing and annotation.</title>
        <authorList>
            <consortium name="The Broad Institute Genomics Platform"/>
            <consortium name="The Broad Institute Genome Sequencing Center for Infectious Disease"/>
            <person name="Wu L."/>
            <person name="Ma J."/>
        </authorList>
    </citation>
    <scope>NUCLEOTIDE SEQUENCE [LARGE SCALE GENOMIC DNA]</scope>
    <source>
        <strain evidence="6 7">YIM 94188</strain>
    </source>
</reference>
<dbReference type="EMBL" id="JBHSXH010000004">
    <property type="protein sequence ID" value="MFC6823505.1"/>
    <property type="molecule type" value="Genomic_DNA"/>
</dbReference>
<dbReference type="Proteomes" id="UP001596408">
    <property type="component" value="Unassembled WGS sequence"/>
</dbReference>
<dbReference type="SUPFAM" id="SSF55781">
    <property type="entry name" value="GAF domain-like"/>
    <property type="match status" value="1"/>
</dbReference>
<dbReference type="PROSITE" id="PS51078">
    <property type="entry name" value="ICLR_ED"/>
    <property type="match status" value="1"/>
</dbReference>
<name>A0ABD5TSB2_9EURY</name>
<dbReference type="SUPFAM" id="SSF46785">
    <property type="entry name" value="Winged helix' DNA-binding domain"/>
    <property type="match status" value="1"/>
</dbReference>
<dbReference type="GO" id="GO:0003677">
    <property type="term" value="F:DNA binding"/>
    <property type="evidence" value="ECO:0007669"/>
    <property type="project" value="UniProtKB-KW"/>
</dbReference>
<keyword evidence="7" id="KW-1185">Reference proteome</keyword>
<evidence type="ECO:0000256" key="1">
    <source>
        <dbReference type="ARBA" id="ARBA00023015"/>
    </source>
</evidence>
<dbReference type="PROSITE" id="PS51077">
    <property type="entry name" value="HTH_ICLR"/>
    <property type="match status" value="1"/>
</dbReference>
<dbReference type="InterPro" id="IPR005471">
    <property type="entry name" value="Tscrpt_reg_IclR_N"/>
</dbReference>
<evidence type="ECO:0000256" key="2">
    <source>
        <dbReference type="ARBA" id="ARBA00023125"/>
    </source>
</evidence>
<keyword evidence="1" id="KW-0805">Transcription regulation</keyword>
<dbReference type="AlphaFoldDB" id="A0ABD5TSB2"/>
<feature type="domain" description="IclR-ED" evidence="5">
    <location>
        <begin position="70"/>
        <end position="253"/>
    </location>
</feature>
<dbReference type="InterPro" id="IPR050707">
    <property type="entry name" value="HTH_MetabolicPath_Reg"/>
</dbReference>
<comment type="caution">
    <text evidence="6">The sequence shown here is derived from an EMBL/GenBank/DDBJ whole genome shotgun (WGS) entry which is preliminary data.</text>
</comment>
<evidence type="ECO:0000259" key="4">
    <source>
        <dbReference type="PROSITE" id="PS51077"/>
    </source>
</evidence>
<dbReference type="Gene3D" id="3.30.450.40">
    <property type="match status" value="1"/>
</dbReference>
<dbReference type="InterPro" id="IPR036390">
    <property type="entry name" value="WH_DNA-bd_sf"/>
</dbReference>
<accession>A0ABD5TSB2</accession>
<evidence type="ECO:0000313" key="6">
    <source>
        <dbReference type="EMBL" id="MFC6823505.1"/>
    </source>
</evidence>
<feature type="domain" description="HTH iclR-type" evidence="4">
    <location>
        <begin position="10"/>
        <end position="69"/>
    </location>
</feature>
<proteinExistence type="predicted"/>
<organism evidence="6 7">
    <name type="scientific">Halopelagius fulvigenes</name>
    <dbReference type="NCBI Taxonomy" id="1198324"/>
    <lineage>
        <taxon>Archaea</taxon>
        <taxon>Methanobacteriati</taxon>
        <taxon>Methanobacteriota</taxon>
        <taxon>Stenosarchaea group</taxon>
        <taxon>Halobacteria</taxon>
        <taxon>Halobacteriales</taxon>
        <taxon>Haloferacaceae</taxon>
    </lineage>
</organism>
<sequence>MKPRRTEDTLQTTDISLRLVELITELDGATLAELADEAELAKSTVHNHLKTLAKYGYVSREGDTYHVGLKLYHLGNYARKRNEVYGVAKAIVPELADETQLEVDFTVEENGRVVSLYDESTYSDTPSYLVDGRLFHVHSTASGKAILAEYPEHRVRDILDRWGLSAQTDHTITSTEEFLDELERVRERGYATNFEEAIEGMWAVSMPVKTPLGEVCGSINVCGPTYVYDESRERTVVDAMTEKVDEFERHLTADSE</sequence>
<dbReference type="InterPro" id="IPR011991">
    <property type="entry name" value="ArsR-like_HTH"/>
</dbReference>
<dbReference type="Pfam" id="PF01614">
    <property type="entry name" value="IclR_C"/>
    <property type="match status" value="1"/>
</dbReference>
<dbReference type="InterPro" id="IPR014757">
    <property type="entry name" value="Tscrpt_reg_IclR_C"/>
</dbReference>
<evidence type="ECO:0000259" key="5">
    <source>
        <dbReference type="PROSITE" id="PS51078"/>
    </source>
</evidence>
<dbReference type="InterPro" id="IPR029016">
    <property type="entry name" value="GAF-like_dom_sf"/>
</dbReference>
<dbReference type="RefSeq" id="WP_379691938.1">
    <property type="nucleotide sequence ID" value="NZ_JBHSXH010000004.1"/>
</dbReference>
<dbReference type="GO" id="GO:0006355">
    <property type="term" value="P:regulation of DNA-templated transcription"/>
    <property type="evidence" value="ECO:0007669"/>
    <property type="project" value="UniProtKB-ARBA"/>
</dbReference>
<dbReference type="InterPro" id="IPR036388">
    <property type="entry name" value="WH-like_DNA-bd_sf"/>
</dbReference>
<dbReference type="Gene3D" id="1.10.10.10">
    <property type="entry name" value="Winged helix-like DNA-binding domain superfamily/Winged helix DNA-binding domain"/>
    <property type="match status" value="1"/>
</dbReference>
<dbReference type="SMART" id="SM00346">
    <property type="entry name" value="HTH_ICLR"/>
    <property type="match status" value="1"/>
</dbReference>
<dbReference type="Pfam" id="PF09339">
    <property type="entry name" value="HTH_IclR"/>
    <property type="match status" value="1"/>
</dbReference>
<dbReference type="PANTHER" id="PTHR30136:SF35">
    <property type="entry name" value="HTH-TYPE TRANSCRIPTIONAL REGULATOR RV1719"/>
    <property type="match status" value="1"/>
</dbReference>
<keyword evidence="2" id="KW-0238">DNA-binding</keyword>
<protein>
    <submittedName>
        <fullName evidence="6">IclR family transcriptional regulator</fullName>
    </submittedName>
</protein>